<evidence type="ECO:0000313" key="1">
    <source>
        <dbReference type="EMBL" id="TDU81562.1"/>
    </source>
</evidence>
<dbReference type="AlphaFoldDB" id="A0A4R7SQM6"/>
<dbReference type="PROSITE" id="PS51257">
    <property type="entry name" value="PROKAR_LIPOPROTEIN"/>
    <property type="match status" value="1"/>
</dbReference>
<dbReference type="RefSeq" id="WP_133793502.1">
    <property type="nucleotide sequence ID" value="NZ_SOCA01000001.1"/>
</dbReference>
<dbReference type="Pfam" id="PF11769">
    <property type="entry name" value="DUF3313"/>
    <property type="match status" value="1"/>
</dbReference>
<organism evidence="1 2">
    <name type="scientific">Prosthecobacter fusiformis</name>
    <dbReference type="NCBI Taxonomy" id="48464"/>
    <lineage>
        <taxon>Bacteria</taxon>
        <taxon>Pseudomonadati</taxon>
        <taxon>Verrucomicrobiota</taxon>
        <taxon>Verrucomicrobiia</taxon>
        <taxon>Verrucomicrobiales</taxon>
        <taxon>Verrucomicrobiaceae</taxon>
        <taxon>Prosthecobacter</taxon>
    </lineage>
</organism>
<comment type="caution">
    <text evidence="1">The sequence shown here is derived from an EMBL/GenBank/DDBJ whole genome shotgun (WGS) entry which is preliminary data.</text>
</comment>
<dbReference type="OrthoDB" id="187422at2"/>
<dbReference type="Proteomes" id="UP000295662">
    <property type="component" value="Unassembled WGS sequence"/>
</dbReference>
<reference evidence="1 2" key="1">
    <citation type="submission" date="2019-03" db="EMBL/GenBank/DDBJ databases">
        <title>Genomic Encyclopedia of Archaeal and Bacterial Type Strains, Phase II (KMG-II): from individual species to whole genera.</title>
        <authorList>
            <person name="Goeker M."/>
        </authorList>
    </citation>
    <scope>NUCLEOTIDE SEQUENCE [LARGE SCALE GENOMIC DNA]</scope>
    <source>
        <strain evidence="1 2">ATCC 25309</strain>
    </source>
</reference>
<dbReference type="EMBL" id="SOCA01000001">
    <property type="protein sequence ID" value="TDU81562.1"/>
    <property type="molecule type" value="Genomic_DNA"/>
</dbReference>
<keyword evidence="2" id="KW-1185">Reference proteome</keyword>
<protein>
    <submittedName>
        <fullName evidence="1">Uncharacterized protein DUF3313</fullName>
    </submittedName>
</protein>
<evidence type="ECO:0000313" key="2">
    <source>
        <dbReference type="Proteomes" id="UP000295662"/>
    </source>
</evidence>
<dbReference type="InterPro" id="IPR021747">
    <property type="entry name" value="DUF3313"/>
</dbReference>
<sequence length="256" mass="29118">MIYRLFLCLLLLPWLISCSSLQRLAKAGAAKPSPFLAHAGELKKTQAKHDPFLRVWRNSSRKVWEEAEKKKNLYIAPVSLEHLRPMTKPLSRVEVREKTRQKEAREMGEYAREQFAKAFRASANPHYQIVDAPAKDALNLELAIIEFNPNAISAGLTRRAINILAVPGAESLVGRPLKGNIAIEGRVWDPHQKESLYEFADAEHNRSALILSIHDYNPYSAARKIIREWASQFEQITRTPAGGRVKDSPAFTIWLW</sequence>
<name>A0A4R7SQM6_9BACT</name>
<proteinExistence type="predicted"/>
<gene>
    <name evidence="1" type="ORF">EI77_00872</name>
</gene>
<accession>A0A4R7SQM6</accession>